<evidence type="ECO:0000256" key="4">
    <source>
        <dbReference type="PROSITE-ProRule" id="PRU00335"/>
    </source>
</evidence>
<dbReference type="EMBL" id="SZYE01000072">
    <property type="protein sequence ID" value="TKR23609.1"/>
    <property type="molecule type" value="Genomic_DNA"/>
</dbReference>
<dbReference type="GO" id="GO:0003700">
    <property type="term" value="F:DNA-binding transcription factor activity"/>
    <property type="evidence" value="ECO:0007669"/>
    <property type="project" value="TreeGrafter"/>
</dbReference>
<feature type="domain" description="HTH tetR-type" evidence="6">
    <location>
        <begin position="28"/>
        <end position="88"/>
    </location>
</feature>
<dbReference type="SUPFAM" id="SSF46689">
    <property type="entry name" value="Homeodomain-like"/>
    <property type="match status" value="1"/>
</dbReference>
<dbReference type="AlphaFoldDB" id="A0A7Z8JZK5"/>
<dbReference type="Pfam" id="PF00440">
    <property type="entry name" value="TetR_N"/>
    <property type="match status" value="1"/>
</dbReference>
<dbReference type="GO" id="GO:0000976">
    <property type="term" value="F:transcription cis-regulatory region binding"/>
    <property type="evidence" value="ECO:0007669"/>
    <property type="project" value="TreeGrafter"/>
</dbReference>
<proteinExistence type="predicted"/>
<name>A0A7Z8JZK5_9CELL</name>
<evidence type="ECO:0000259" key="6">
    <source>
        <dbReference type="PROSITE" id="PS50977"/>
    </source>
</evidence>
<feature type="compositionally biased region" description="Low complexity" evidence="5">
    <location>
        <begin position="1"/>
        <end position="11"/>
    </location>
</feature>
<dbReference type="OrthoDB" id="9805134at2"/>
<dbReference type="Gene3D" id="1.10.357.10">
    <property type="entry name" value="Tetracycline Repressor, domain 2"/>
    <property type="match status" value="1"/>
</dbReference>
<evidence type="ECO:0000313" key="7">
    <source>
        <dbReference type="EMBL" id="TKR23609.1"/>
    </source>
</evidence>
<accession>A0A7Z8JZK5</accession>
<evidence type="ECO:0000313" key="8">
    <source>
        <dbReference type="Proteomes" id="UP000308121"/>
    </source>
</evidence>
<evidence type="ECO:0000256" key="2">
    <source>
        <dbReference type="ARBA" id="ARBA00023125"/>
    </source>
</evidence>
<dbReference type="InterPro" id="IPR050109">
    <property type="entry name" value="HTH-type_TetR-like_transc_reg"/>
</dbReference>
<dbReference type="PRINTS" id="PR00455">
    <property type="entry name" value="HTHTETR"/>
</dbReference>
<reference evidence="7 8" key="1">
    <citation type="submission" date="2019-05" db="EMBL/GenBank/DDBJ databases">
        <title>Genome sequence of Cellulomonas hominis strain CS1.</title>
        <authorList>
            <person name="Belmont J."/>
            <person name="Maclea K.S."/>
        </authorList>
    </citation>
    <scope>NUCLEOTIDE SEQUENCE [LARGE SCALE GENOMIC DNA]</scope>
    <source>
        <strain evidence="7 8">CS1</strain>
    </source>
</reference>
<evidence type="ECO:0000256" key="3">
    <source>
        <dbReference type="ARBA" id="ARBA00023163"/>
    </source>
</evidence>
<dbReference type="RefSeq" id="WP_154729609.1">
    <property type="nucleotide sequence ID" value="NZ_SZYE01000072.1"/>
</dbReference>
<organism evidence="7 8">
    <name type="scientific">Cellulomonas hominis</name>
    <dbReference type="NCBI Taxonomy" id="156981"/>
    <lineage>
        <taxon>Bacteria</taxon>
        <taxon>Bacillati</taxon>
        <taxon>Actinomycetota</taxon>
        <taxon>Actinomycetes</taxon>
        <taxon>Micrococcales</taxon>
        <taxon>Cellulomonadaceae</taxon>
        <taxon>Cellulomonas</taxon>
    </lineage>
</organism>
<dbReference type="PANTHER" id="PTHR30055">
    <property type="entry name" value="HTH-TYPE TRANSCRIPTIONAL REGULATOR RUTR"/>
    <property type="match status" value="1"/>
</dbReference>
<comment type="caution">
    <text evidence="7">The sequence shown here is derived from an EMBL/GenBank/DDBJ whole genome shotgun (WGS) entry which is preliminary data.</text>
</comment>
<keyword evidence="3" id="KW-0804">Transcription</keyword>
<keyword evidence="2 4" id="KW-0238">DNA-binding</keyword>
<dbReference type="InterPro" id="IPR001647">
    <property type="entry name" value="HTH_TetR"/>
</dbReference>
<dbReference type="PANTHER" id="PTHR30055:SF234">
    <property type="entry name" value="HTH-TYPE TRANSCRIPTIONAL REGULATOR BETI"/>
    <property type="match status" value="1"/>
</dbReference>
<feature type="DNA-binding region" description="H-T-H motif" evidence="4">
    <location>
        <begin position="51"/>
        <end position="70"/>
    </location>
</feature>
<dbReference type="Proteomes" id="UP000308121">
    <property type="component" value="Unassembled WGS sequence"/>
</dbReference>
<keyword evidence="1" id="KW-0805">Transcription regulation</keyword>
<feature type="region of interest" description="Disordered" evidence="5">
    <location>
        <begin position="1"/>
        <end position="28"/>
    </location>
</feature>
<evidence type="ECO:0000256" key="1">
    <source>
        <dbReference type="ARBA" id="ARBA00023015"/>
    </source>
</evidence>
<dbReference type="InterPro" id="IPR009057">
    <property type="entry name" value="Homeodomain-like_sf"/>
</dbReference>
<protein>
    <submittedName>
        <fullName evidence="7">TetR/AcrR family transcriptional regulator</fullName>
    </submittedName>
</protein>
<evidence type="ECO:0000256" key="5">
    <source>
        <dbReference type="SAM" id="MobiDB-lite"/>
    </source>
</evidence>
<sequence length="246" mass="26158">MAEPAQDAPAAPRRRGRPRSAPRANSSLSTREEILAAAASLFGSQGYTETTTRQIADAVGIKQASLYYHFADKSQILRSLLKGTVAPSVQFADWLGTAGPGGGAVDPAVALAGLARYDLDGLLRDRWNLHVVYRLLDIAETEFAETRESQVALRGHYRSLCAAVLTRQGVDVAALPGADLELVFGLVEGIISQRQWGDDGTRAAYADAVVRGCLRLVHVPEPEIAGAVAAGTALAARFRAEVPQPD</sequence>
<dbReference type="PROSITE" id="PS50977">
    <property type="entry name" value="HTH_TETR_2"/>
    <property type="match status" value="1"/>
</dbReference>
<gene>
    <name evidence="7" type="ORF">FA014_10345</name>
</gene>